<organism evidence="1 2">
    <name type="scientific">Haloferula luteola</name>
    <dbReference type="NCBI Taxonomy" id="595692"/>
    <lineage>
        <taxon>Bacteria</taxon>
        <taxon>Pseudomonadati</taxon>
        <taxon>Verrucomicrobiota</taxon>
        <taxon>Verrucomicrobiia</taxon>
        <taxon>Verrucomicrobiales</taxon>
        <taxon>Verrucomicrobiaceae</taxon>
        <taxon>Haloferula</taxon>
    </lineage>
</organism>
<proteinExistence type="predicted"/>
<name>A0A840VA75_9BACT</name>
<evidence type="ECO:0000313" key="1">
    <source>
        <dbReference type="EMBL" id="MBB5353986.1"/>
    </source>
</evidence>
<protein>
    <submittedName>
        <fullName evidence="1">Uncharacterized protein</fullName>
    </submittedName>
</protein>
<keyword evidence="2" id="KW-1185">Reference proteome</keyword>
<accession>A0A840VA75</accession>
<dbReference type="AlphaFoldDB" id="A0A840VA75"/>
<evidence type="ECO:0000313" key="2">
    <source>
        <dbReference type="Proteomes" id="UP000557717"/>
    </source>
</evidence>
<dbReference type="EMBL" id="JACHFD010000060">
    <property type="protein sequence ID" value="MBB5353986.1"/>
    <property type="molecule type" value="Genomic_DNA"/>
</dbReference>
<dbReference type="Proteomes" id="UP000557717">
    <property type="component" value="Unassembled WGS sequence"/>
</dbReference>
<dbReference type="RefSeq" id="WP_184022523.1">
    <property type="nucleotide sequence ID" value="NZ_JACHFD010000060.1"/>
</dbReference>
<gene>
    <name evidence="1" type="ORF">HNR46_004258</name>
</gene>
<sequence length="47" mass="5484">MADRLSIDFSEGDTIIVFQREGLPYWAIYLVTSDGETINESLVERFW</sequence>
<reference evidence="1 2" key="1">
    <citation type="submission" date="2020-08" db="EMBL/GenBank/DDBJ databases">
        <title>Genomic Encyclopedia of Type Strains, Phase IV (KMG-IV): sequencing the most valuable type-strain genomes for metagenomic binning, comparative biology and taxonomic classification.</title>
        <authorList>
            <person name="Goeker M."/>
        </authorList>
    </citation>
    <scope>NUCLEOTIDE SEQUENCE [LARGE SCALE GENOMIC DNA]</scope>
    <source>
        <strain evidence="1 2">YC6886</strain>
    </source>
</reference>
<comment type="caution">
    <text evidence="1">The sequence shown here is derived from an EMBL/GenBank/DDBJ whole genome shotgun (WGS) entry which is preliminary data.</text>
</comment>